<evidence type="ECO:0000256" key="3">
    <source>
        <dbReference type="ARBA" id="ARBA00022691"/>
    </source>
</evidence>
<dbReference type="GO" id="GO:0003824">
    <property type="term" value="F:catalytic activity"/>
    <property type="evidence" value="ECO:0007669"/>
    <property type="project" value="InterPro"/>
</dbReference>
<name>A0A2M7S6L7_9BACT</name>
<dbReference type="SFLD" id="SFLDG01083">
    <property type="entry name" value="Uncharacterised_Radical_SAM_Su"/>
    <property type="match status" value="1"/>
</dbReference>
<evidence type="ECO:0000256" key="4">
    <source>
        <dbReference type="ARBA" id="ARBA00022723"/>
    </source>
</evidence>
<comment type="cofactor">
    <cofactor evidence="1">
        <name>[4Fe-4S] cluster</name>
        <dbReference type="ChEBI" id="CHEBI:49883"/>
    </cofactor>
</comment>
<keyword evidence="6" id="KW-0411">Iron-sulfur</keyword>
<protein>
    <submittedName>
        <fullName evidence="8">Radical SAM protein</fullName>
    </submittedName>
</protein>
<evidence type="ECO:0000256" key="6">
    <source>
        <dbReference type="ARBA" id="ARBA00023014"/>
    </source>
</evidence>
<keyword evidence="3" id="KW-0949">S-adenosyl-L-methionine</keyword>
<dbReference type="SUPFAM" id="SSF102114">
    <property type="entry name" value="Radical SAM enzymes"/>
    <property type="match status" value="1"/>
</dbReference>
<dbReference type="Gene3D" id="3.20.20.70">
    <property type="entry name" value="Aldolase class I"/>
    <property type="match status" value="1"/>
</dbReference>
<dbReference type="InterPro" id="IPR007197">
    <property type="entry name" value="rSAM"/>
</dbReference>
<dbReference type="SFLD" id="SFLDG01067">
    <property type="entry name" value="SPASM/twitch_domain_containing"/>
    <property type="match status" value="1"/>
</dbReference>
<evidence type="ECO:0000256" key="2">
    <source>
        <dbReference type="ARBA" id="ARBA00022485"/>
    </source>
</evidence>
<dbReference type="GO" id="GO:0051539">
    <property type="term" value="F:4 iron, 4 sulfur cluster binding"/>
    <property type="evidence" value="ECO:0007669"/>
    <property type="project" value="UniProtKB-KW"/>
</dbReference>
<gene>
    <name evidence="8" type="ORF">COY52_10465</name>
</gene>
<evidence type="ECO:0000313" key="9">
    <source>
        <dbReference type="Proteomes" id="UP000229307"/>
    </source>
</evidence>
<dbReference type="SFLD" id="SFLDS00029">
    <property type="entry name" value="Radical_SAM"/>
    <property type="match status" value="1"/>
</dbReference>
<feature type="domain" description="Radical SAM core" evidence="7">
    <location>
        <begin position="18"/>
        <end position="242"/>
    </location>
</feature>
<dbReference type="AlphaFoldDB" id="A0A2M7S6L7"/>
<evidence type="ECO:0000259" key="7">
    <source>
        <dbReference type="PROSITE" id="PS51918"/>
    </source>
</evidence>
<sequence>MEKRKLNCIYGPVASWRLGTSLGIDILSQKGKACNFDCIYCQLGNKKPCKNRRKEFVPVAGIIKEVRSLPRLKVDYMTFSGKGEPTLASNLGKAIRSLKKYGRVSVLTNSALLSDRKVRKELGPADFVAAKLDSYSQGSLEKVNRPARGITFPSILKGIKQFRREFKGRFGLQVMFIRQNGGNYKEIAGIAADIKPDEVQINTPLRPSGGAKPLPKKEIACIAAYFGRQPGLAKTKIITVYDRKRKKVKPLNLRDTLKRRGKLLK</sequence>
<keyword evidence="4" id="KW-0479">Metal-binding</keyword>
<organism evidence="8 9">
    <name type="scientific">Candidatus Desantisbacteria bacterium CG_4_10_14_0_8_um_filter_48_22</name>
    <dbReference type="NCBI Taxonomy" id="1974543"/>
    <lineage>
        <taxon>Bacteria</taxon>
        <taxon>Candidatus Desantisiibacteriota</taxon>
    </lineage>
</organism>
<comment type="caution">
    <text evidence="8">The sequence shown here is derived from an EMBL/GenBank/DDBJ whole genome shotgun (WGS) entry which is preliminary data.</text>
</comment>
<keyword evidence="5" id="KW-0408">Iron</keyword>
<dbReference type="PROSITE" id="PS51918">
    <property type="entry name" value="RADICAL_SAM"/>
    <property type="match status" value="1"/>
</dbReference>
<evidence type="ECO:0000256" key="5">
    <source>
        <dbReference type="ARBA" id="ARBA00023004"/>
    </source>
</evidence>
<dbReference type="Proteomes" id="UP000229307">
    <property type="component" value="Unassembled WGS sequence"/>
</dbReference>
<accession>A0A2M7S6L7</accession>
<evidence type="ECO:0000256" key="1">
    <source>
        <dbReference type="ARBA" id="ARBA00001966"/>
    </source>
</evidence>
<dbReference type="InterPro" id="IPR058240">
    <property type="entry name" value="rSAM_sf"/>
</dbReference>
<dbReference type="PANTHER" id="PTHR43787:SF11">
    <property type="entry name" value="UPF0026 PROTEIN SLR1464"/>
    <property type="match status" value="1"/>
</dbReference>
<keyword evidence="2" id="KW-0004">4Fe-4S</keyword>
<proteinExistence type="predicted"/>
<dbReference type="CDD" id="cd01335">
    <property type="entry name" value="Radical_SAM"/>
    <property type="match status" value="1"/>
</dbReference>
<dbReference type="EMBL" id="PFMR01000280">
    <property type="protein sequence ID" value="PIZ15146.1"/>
    <property type="molecule type" value="Genomic_DNA"/>
</dbReference>
<dbReference type="GO" id="GO:0046872">
    <property type="term" value="F:metal ion binding"/>
    <property type="evidence" value="ECO:0007669"/>
    <property type="project" value="UniProtKB-KW"/>
</dbReference>
<dbReference type="InterPro" id="IPR013785">
    <property type="entry name" value="Aldolase_TIM"/>
</dbReference>
<dbReference type="Pfam" id="PF04055">
    <property type="entry name" value="Radical_SAM"/>
    <property type="match status" value="1"/>
</dbReference>
<evidence type="ECO:0000313" key="8">
    <source>
        <dbReference type="EMBL" id="PIZ15146.1"/>
    </source>
</evidence>
<reference evidence="9" key="1">
    <citation type="submission" date="2017-09" db="EMBL/GenBank/DDBJ databases">
        <title>Depth-based differentiation of microbial function through sediment-hosted aquifers and enrichment of novel symbionts in the deep terrestrial subsurface.</title>
        <authorList>
            <person name="Probst A.J."/>
            <person name="Ladd B."/>
            <person name="Jarett J.K."/>
            <person name="Geller-Mcgrath D.E."/>
            <person name="Sieber C.M.K."/>
            <person name="Emerson J.B."/>
            <person name="Anantharaman K."/>
            <person name="Thomas B.C."/>
            <person name="Malmstrom R."/>
            <person name="Stieglmeier M."/>
            <person name="Klingl A."/>
            <person name="Woyke T."/>
            <person name="Ryan C.M."/>
            <person name="Banfield J.F."/>
        </authorList>
    </citation>
    <scope>NUCLEOTIDE SEQUENCE [LARGE SCALE GENOMIC DNA]</scope>
</reference>
<dbReference type="InterPro" id="IPR040084">
    <property type="entry name" value="GTPase_Obg"/>
</dbReference>
<dbReference type="PANTHER" id="PTHR43787">
    <property type="entry name" value="FEMO COFACTOR BIOSYNTHESIS PROTEIN NIFB-RELATED"/>
    <property type="match status" value="1"/>
</dbReference>